<evidence type="ECO:0000256" key="1">
    <source>
        <dbReference type="ARBA" id="ARBA00007340"/>
    </source>
</evidence>
<dbReference type="SUPFAM" id="SSF50249">
    <property type="entry name" value="Nucleic acid-binding proteins"/>
    <property type="match status" value="1"/>
</dbReference>
<keyword evidence="5" id="KW-0396">Initiation factor</keyword>
<dbReference type="GO" id="GO:0003723">
    <property type="term" value="F:RNA binding"/>
    <property type="evidence" value="ECO:0007669"/>
    <property type="project" value="UniProtKB-KW"/>
</dbReference>
<evidence type="ECO:0000256" key="6">
    <source>
        <dbReference type="SAM" id="MobiDB-lite"/>
    </source>
</evidence>
<dbReference type="Gene3D" id="2.40.50.140">
    <property type="entry name" value="Nucleic acid-binding proteins"/>
    <property type="match status" value="1"/>
</dbReference>
<evidence type="ECO:0000256" key="5">
    <source>
        <dbReference type="PROSITE-ProRule" id="PRU00181"/>
    </source>
</evidence>
<dbReference type="SMART" id="SM00652">
    <property type="entry name" value="eIF1a"/>
    <property type="match status" value="1"/>
</dbReference>
<reference evidence="8" key="1">
    <citation type="submission" date="2023-07" db="EMBL/GenBank/DDBJ databases">
        <authorList>
            <consortium name="CYATHOMIX"/>
        </authorList>
    </citation>
    <scope>NUCLEOTIDE SEQUENCE</scope>
    <source>
        <strain evidence="8">N/A</strain>
    </source>
</reference>
<feature type="compositionally biased region" description="Acidic residues" evidence="6">
    <location>
        <begin position="184"/>
        <end position="226"/>
    </location>
</feature>
<keyword evidence="5" id="KW-0648">Protein biosynthesis</keyword>
<dbReference type="InterPro" id="IPR001253">
    <property type="entry name" value="TIF_eIF-1A"/>
</dbReference>
<dbReference type="PANTHER" id="PTHR21641:SF0">
    <property type="entry name" value="RNA-BINDING PROTEIN EIF1AD-RELATED"/>
    <property type="match status" value="1"/>
</dbReference>
<evidence type="ECO:0000256" key="4">
    <source>
        <dbReference type="ARBA" id="ARBA00031998"/>
    </source>
</evidence>
<gene>
    <name evidence="8" type="ORF">CYNAS_LOCUS119</name>
</gene>
<dbReference type="InterPro" id="IPR006196">
    <property type="entry name" value="RNA-binding_domain_S1_IF1"/>
</dbReference>
<evidence type="ECO:0000256" key="3">
    <source>
        <dbReference type="ARBA" id="ARBA00022884"/>
    </source>
</evidence>
<comment type="similarity">
    <text evidence="1">Belongs to the EIF1AD family.</text>
</comment>
<dbReference type="Proteomes" id="UP001176961">
    <property type="component" value="Unassembled WGS sequence"/>
</dbReference>
<evidence type="ECO:0000259" key="7">
    <source>
        <dbReference type="PROSITE" id="PS50832"/>
    </source>
</evidence>
<protein>
    <recommendedName>
        <fullName evidence="2">Probable RNA-binding protein EIF1AD</fullName>
    </recommendedName>
    <alternativeName>
        <fullName evidence="4">Eukaryotic translation initiation factor 1A domain-containing protein</fullName>
    </alternativeName>
</protein>
<dbReference type="InterPro" id="IPR039294">
    <property type="entry name" value="EIF1AD"/>
</dbReference>
<proteinExistence type="inferred from homology"/>
<dbReference type="PANTHER" id="PTHR21641">
    <property type="entry name" value="TRANSLATION INITIATION FACTOR-RELATED"/>
    <property type="match status" value="1"/>
</dbReference>
<dbReference type="PROSITE" id="PS50832">
    <property type="entry name" value="S1_IF1_TYPE"/>
    <property type="match status" value="1"/>
</dbReference>
<feature type="domain" description="S1-like" evidence="7">
    <location>
        <begin position="62"/>
        <end position="141"/>
    </location>
</feature>
<sequence length="243" mass="28198">MDDTSFNKASLFLIVRLRGLFSRRCLNMLAHVANKYLVCLLRVNFCGFCLQTIRVLKMSVSTKRRYITNKVESEYYTPVEGDIIAQVRSARGNNLHEVEDENGEMYVASMPSKFRKAVWIRRGQFVVVRPIEEGDKVKAEIESILDEDNVLYIREQNKWPARFEEQARLMTRDAKRGRTGENAMIDDDMLPPSDSDEYDEDEQETEGEINDEEKEESSDEDDDAEEADAHQYNPNRNRAPNNL</sequence>
<dbReference type="InterPro" id="IPR012340">
    <property type="entry name" value="NA-bd_OB-fold"/>
</dbReference>
<dbReference type="GO" id="GO:0005634">
    <property type="term" value="C:nucleus"/>
    <property type="evidence" value="ECO:0007669"/>
    <property type="project" value="TreeGrafter"/>
</dbReference>
<evidence type="ECO:0000313" key="8">
    <source>
        <dbReference type="EMBL" id="CAJ0588136.1"/>
    </source>
</evidence>
<organism evidence="8 9">
    <name type="scientific">Cylicocyclus nassatus</name>
    <name type="common">Nematode worm</name>
    <dbReference type="NCBI Taxonomy" id="53992"/>
    <lineage>
        <taxon>Eukaryota</taxon>
        <taxon>Metazoa</taxon>
        <taxon>Ecdysozoa</taxon>
        <taxon>Nematoda</taxon>
        <taxon>Chromadorea</taxon>
        <taxon>Rhabditida</taxon>
        <taxon>Rhabditina</taxon>
        <taxon>Rhabditomorpha</taxon>
        <taxon>Strongyloidea</taxon>
        <taxon>Strongylidae</taxon>
        <taxon>Cylicocyclus</taxon>
    </lineage>
</organism>
<evidence type="ECO:0000313" key="9">
    <source>
        <dbReference type="Proteomes" id="UP001176961"/>
    </source>
</evidence>
<dbReference type="AlphaFoldDB" id="A0AA36DJ31"/>
<evidence type="ECO:0000256" key="2">
    <source>
        <dbReference type="ARBA" id="ARBA00020989"/>
    </source>
</evidence>
<dbReference type="GO" id="GO:0003743">
    <property type="term" value="F:translation initiation factor activity"/>
    <property type="evidence" value="ECO:0007669"/>
    <property type="project" value="UniProtKB-UniRule"/>
</dbReference>
<feature type="region of interest" description="Disordered" evidence="6">
    <location>
        <begin position="172"/>
        <end position="243"/>
    </location>
</feature>
<feature type="compositionally biased region" description="Polar residues" evidence="6">
    <location>
        <begin position="232"/>
        <end position="243"/>
    </location>
</feature>
<name>A0AA36DJ31_CYLNA</name>
<dbReference type="Pfam" id="PF01176">
    <property type="entry name" value="eIF-1a"/>
    <property type="match status" value="1"/>
</dbReference>
<keyword evidence="9" id="KW-1185">Reference proteome</keyword>
<keyword evidence="3" id="KW-0694">RNA-binding</keyword>
<accession>A0AA36DJ31</accession>
<dbReference type="EMBL" id="CATQJL010000001">
    <property type="protein sequence ID" value="CAJ0588136.1"/>
    <property type="molecule type" value="Genomic_DNA"/>
</dbReference>
<comment type="caution">
    <text evidence="8">The sequence shown here is derived from an EMBL/GenBank/DDBJ whole genome shotgun (WGS) entry which is preliminary data.</text>
</comment>